<proteinExistence type="predicted"/>
<keyword evidence="3" id="KW-1185">Reference proteome</keyword>
<reference evidence="2 3" key="1">
    <citation type="submission" date="2021-06" db="EMBL/GenBank/DDBJ databases">
        <title>Caerostris extrusa draft genome.</title>
        <authorList>
            <person name="Kono N."/>
            <person name="Arakawa K."/>
        </authorList>
    </citation>
    <scope>NUCLEOTIDE SEQUENCE [LARGE SCALE GENOMIC DNA]</scope>
</reference>
<organism evidence="2 3">
    <name type="scientific">Caerostris extrusa</name>
    <name type="common">Bark spider</name>
    <name type="synonym">Caerostris bankana</name>
    <dbReference type="NCBI Taxonomy" id="172846"/>
    <lineage>
        <taxon>Eukaryota</taxon>
        <taxon>Metazoa</taxon>
        <taxon>Ecdysozoa</taxon>
        <taxon>Arthropoda</taxon>
        <taxon>Chelicerata</taxon>
        <taxon>Arachnida</taxon>
        <taxon>Araneae</taxon>
        <taxon>Araneomorphae</taxon>
        <taxon>Entelegynae</taxon>
        <taxon>Araneoidea</taxon>
        <taxon>Araneidae</taxon>
        <taxon>Caerostris</taxon>
    </lineage>
</organism>
<feature type="region of interest" description="Disordered" evidence="1">
    <location>
        <begin position="1"/>
        <end position="62"/>
    </location>
</feature>
<evidence type="ECO:0000313" key="2">
    <source>
        <dbReference type="EMBL" id="GIY52620.1"/>
    </source>
</evidence>
<comment type="caution">
    <text evidence="2">The sequence shown here is derived from an EMBL/GenBank/DDBJ whole genome shotgun (WGS) entry which is preliminary data.</text>
</comment>
<gene>
    <name evidence="2" type="ORF">CEXT_124961</name>
</gene>
<accession>A0AAV4U4F7</accession>
<evidence type="ECO:0000256" key="1">
    <source>
        <dbReference type="SAM" id="MobiDB-lite"/>
    </source>
</evidence>
<sequence>MQQYKRPTSDTPAKNDSKRLKLTANKNDFNLPSTSSWKPSTPEGRISSSTPQSKTNPTKLNLPNISKISLAMEEVDLDSD</sequence>
<dbReference type="EMBL" id="BPLR01012263">
    <property type="protein sequence ID" value="GIY52620.1"/>
    <property type="molecule type" value="Genomic_DNA"/>
</dbReference>
<dbReference type="Proteomes" id="UP001054945">
    <property type="component" value="Unassembled WGS sequence"/>
</dbReference>
<dbReference type="AlphaFoldDB" id="A0AAV4U4F7"/>
<protein>
    <submittedName>
        <fullName evidence="2">Uncharacterized protein</fullName>
    </submittedName>
</protein>
<feature type="compositionally biased region" description="Polar residues" evidence="1">
    <location>
        <begin position="46"/>
        <end position="62"/>
    </location>
</feature>
<name>A0AAV4U4F7_CAEEX</name>
<feature type="compositionally biased region" description="Polar residues" evidence="1">
    <location>
        <begin position="24"/>
        <end position="39"/>
    </location>
</feature>
<feature type="compositionally biased region" description="Polar residues" evidence="1">
    <location>
        <begin position="1"/>
        <end position="12"/>
    </location>
</feature>
<evidence type="ECO:0000313" key="3">
    <source>
        <dbReference type="Proteomes" id="UP001054945"/>
    </source>
</evidence>